<dbReference type="FunFam" id="3.20.20.70:FF:000118">
    <property type="entry name" value="Alpha-galactosidase"/>
    <property type="match status" value="1"/>
</dbReference>
<dbReference type="SUPFAM" id="SSF51445">
    <property type="entry name" value="(Trans)glycosidases"/>
    <property type="match status" value="1"/>
</dbReference>
<dbReference type="PANTHER" id="PTHR43053">
    <property type="entry name" value="GLYCOSIDASE FAMILY 31"/>
    <property type="match status" value="1"/>
</dbReference>
<evidence type="ECO:0000313" key="10">
    <source>
        <dbReference type="EMBL" id="SFO29092.1"/>
    </source>
</evidence>
<dbReference type="Gene3D" id="2.70.98.60">
    <property type="entry name" value="alpha-galactosidase from lactobacil brevis"/>
    <property type="match status" value="1"/>
</dbReference>
<dbReference type="InterPro" id="IPR031704">
    <property type="entry name" value="Glyco_hydro_36_N"/>
</dbReference>
<keyword evidence="11" id="KW-1185">Reference proteome</keyword>
<dbReference type="OrthoDB" id="9758822at2"/>
<dbReference type="RefSeq" id="WP_091686829.1">
    <property type="nucleotide sequence ID" value="NZ_BAABFM010000020.1"/>
</dbReference>
<feature type="active site" description="Nucleophile" evidence="6">
    <location>
        <position position="477"/>
    </location>
</feature>
<dbReference type="PROSITE" id="PS00512">
    <property type="entry name" value="ALPHA_GALACTOSIDASE"/>
    <property type="match status" value="1"/>
</dbReference>
<evidence type="ECO:0000256" key="6">
    <source>
        <dbReference type="PIRSR" id="PIRSR005536-1"/>
    </source>
</evidence>
<dbReference type="GO" id="GO:0004557">
    <property type="term" value="F:alpha-galactosidase activity"/>
    <property type="evidence" value="ECO:0007669"/>
    <property type="project" value="UniProtKB-UniRule"/>
</dbReference>
<feature type="binding site" evidence="7">
    <location>
        <begin position="365"/>
        <end position="366"/>
    </location>
    <ligand>
        <name>substrate</name>
    </ligand>
</feature>
<dbReference type="EC" id="3.2.1.22" evidence="2 5"/>
<dbReference type="Proteomes" id="UP000198806">
    <property type="component" value="Unassembled WGS sequence"/>
</dbReference>
<comment type="similarity">
    <text evidence="5">Belongs to the glycosyl hydrolase.</text>
</comment>
<evidence type="ECO:0000256" key="7">
    <source>
        <dbReference type="PIRSR" id="PIRSR005536-2"/>
    </source>
</evidence>
<feature type="domain" description="Glycosyl hydrolase family 36 C-terminal" evidence="8">
    <location>
        <begin position="649"/>
        <end position="723"/>
    </location>
</feature>
<name>A0A1I5FZB5_9FIRM</name>
<comment type="catalytic activity">
    <reaction evidence="1 5">
        <text>Hydrolysis of terminal, non-reducing alpha-D-galactose residues in alpha-D-galactosides, including galactose oligosaccharides, galactomannans and galactolipids.</text>
        <dbReference type="EC" id="3.2.1.22"/>
    </reaction>
</comment>
<evidence type="ECO:0000313" key="11">
    <source>
        <dbReference type="Proteomes" id="UP000198806"/>
    </source>
</evidence>
<dbReference type="GO" id="GO:0016052">
    <property type="term" value="P:carbohydrate catabolic process"/>
    <property type="evidence" value="ECO:0007669"/>
    <property type="project" value="InterPro"/>
</dbReference>
<evidence type="ECO:0000256" key="3">
    <source>
        <dbReference type="ARBA" id="ARBA00022801"/>
    </source>
</evidence>
<dbReference type="Gene3D" id="2.60.40.1180">
    <property type="entry name" value="Golgi alpha-mannosidase II"/>
    <property type="match status" value="1"/>
</dbReference>
<dbReference type="AlphaFoldDB" id="A0A1I5FZB5"/>
<evidence type="ECO:0000256" key="2">
    <source>
        <dbReference type="ARBA" id="ARBA00012755"/>
    </source>
</evidence>
<dbReference type="PANTHER" id="PTHR43053:SF3">
    <property type="entry name" value="ALPHA-GALACTOSIDASE C-RELATED"/>
    <property type="match status" value="1"/>
</dbReference>
<feature type="active site" description="Proton donor" evidence="6">
    <location>
        <position position="547"/>
    </location>
</feature>
<keyword evidence="4 5" id="KW-0326">Glycosidase</keyword>
<proteinExistence type="inferred from homology"/>
<feature type="binding site" evidence="7">
    <location>
        <position position="525"/>
    </location>
    <ligand>
        <name>substrate</name>
    </ligand>
</feature>
<protein>
    <recommendedName>
        <fullName evidence="2 5">Alpha-galactosidase</fullName>
        <ecNumber evidence="2 5">3.2.1.22</ecNumber>
    </recommendedName>
</protein>
<evidence type="ECO:0000256" key="5">
    <source>
        <dbReference type="PIRNR" id="PIRNR005536"/>
    </source>
</evidence>
<dbReference type="Gene3D" id="3.20.20.70">
    <property type="entry name" value="Aldolase class I"/>
    <property type="match status" value="1"/>
</dbReference>
<evidence type="ECO:0000259" key="9">
    <source>
        <dbReference type="Pfam" id="PF16875"/>
    </source>
</evidence>
<dbReference type="InterPro" id="IPR031705">
    <property type="entry name" value="Glyco_hydro_36_C"/>
</dbReference>
<dbReference type="InterPro" id="IPR050985">
    <property type="entry name" value="Alpha-glycosidase_related"/>
</dbReference>
<dbReference type="InterPro" id="IPR017853">
    <property type="entry name" value="GH"/>
</dbReference>
<dbReference type="InterPro" id="IPR000111">
    <property type="entry name" value="Glyco_hydro_27/36_CS"/>
</dbReference>
<dbReference type="Pfam" id="PF02065">
    <property type="entry name" value="Melibiase"/>
    <property type="match status" value="1"/>
</dbReference>
<dbReference type="InterPro" id="IPR002252">
    <property type="entry name" value="Glyco_hydro_36"/>
</dbReference>
<dbReference type="PIRSF" id="PIRSF005536">
    <property type="entry name" value="Agal"/>
    <property type="match status" value="1"/>
</dbReference>
<keyword evidence="3 5" id="KW-0378">Hydrolase</keyword>
<dbReference type="InterPro" id="IPR013785">
    <property type="entry name" value="Aldolase_TIM"/>
</dbReference>
<dbReference type="CDD" id="cd14791">
    <property type="entry name" value="GH36"/>
    <property type="match status" value="1"/>
</dbReference>
<dbReference type="Pfam" id="PF16875">
    <property type="entry name" value="Glyco_hydro_36N"/>
    <property type="match status" value="1"/>
</dbReference>
<feature type="binding site" evidence="7">
    <location>
        <position position="198"/>
    </location>
    <ligand>
        <name>substrate</name>
    </ligand>
</feature>
<dbReference type="PRINTS" id="PR00743">
    <property type="entry name" value="GLHYDRLASE36"/>
</dbReference>
<feature type="binding site" evidence="7">
    <location>
        <position position="547"/>
    </location>
    <ligand>
        <name>substrate</name>
    </ligand>
</feature>
<feature type="binding site" evidence="7">
    <location>
        <begin position="475"/>
        <end position="479"/>
    </location>
    <ligand>
        <name>substrate</name>
    </ligand>
</feature>
<accession>A0A1I5FZB5</accession>
<dbReference type="InterPro" id="IPR013780">
    <property type="entry name" value="Glyco_hydro_b"/>
</dbReference>
<dbReference type="Pfam" id="PF16874">
    <property type="entry name" value="Glyco_hydro_36C"/>
    <property type="match status" value="1"/>
</dbReference>
<dbReference type="InterPro" id="IPR038417">
    <property type="entry name" value="Alpga-gal_N_sf"/>
</dbReference>
<evidence type="ECO:0000259" key="8">
    <source>
        <dbReference type="Pfam" id="PF16874"/>
    </source>
</evidence>
<evidence type="ECO:0000256" key="1">
    <source>
        <dbReference type="ARBA" id="ARBA00001255"/>
    </source>
</evidence>
<feature type="binding site" evidence="7">
    <location>
        <position position="442"/>
    </location>
    <ligand>
        <name>substrate</name>
    </ligand>
</feature>
<evidence type="ECO:0000256" key="4">
    <source>
        <dbReference type="ARBA" id="ARBA00023295"/>
    </source>
</evidence>
<reference evidence="10 11" key="1">
    <citation type="submission" date="2016-10" db="EMBL/GenBank/DDBJ databases">
        <authorList>
            <person name="de Groot N.N."/>
        </authorList>
    </citation>
    <scope>NUCLEOTIDE SEQUENCE [LARGE SCALE GENOMIC DNA]</scope>
    <source>
        <strain evidence="10 11">DSM 1283</strain>
    </source>
</reference>
<dbReference type="STRING" id="1527.SAMN04489757_11690"/>
<organism evidence="10 11">
    <name type="scientific">Anaerocolumna aminovalerica</name>
    <dbReference type="NCBI Taxonomy" id="1527"/>
    <lineage>
        <taxon>Bacteria</taxon>
        <taxon>Bacillati</taxon>
        <taxon>Bacillota</taxon>
        <taxon>Clostridia</taxon>
        <taxon>Lachnospirales</taxon>
        <taxon>Lachnospiraceae</taxon>
        <taxon>Anaerocolumna</taxon>
    </lineage>
</organism>
<gene>
    <name evidence="10" type="ORF">SAMN04489757_11690</name>
</gene>
<dbReference type="EMBL" id="FOWD01000016">
    <property type="protein sequence ID" value="SFO29092.1"/>
    <property type="molecule type" value="Genomic_DNA"/>
</dbReference>
<feature type="domain" description="Glycosyl hydrolase family 36 N-terminal" evidence="9">
    <location>
        <begin position="30"/>
        <end position="284"/>
    </location>
</feature>
<sequence>MKIVFNEKNKVFLIHTDHTTYGIAVVDDKYLAHLYYGKRLEDADIRYLLREDEAPFVPSKNKREKGSFHDSTFMEYPETGMGDYRESALCIRSEEGYRASELAYENYEIINGKPELSGLPATWGCESDCMTLKIYAGDKVLGLQIILMYSIFEGLDVITRSVIVKNRGDRPFYLEKVLSACLDMDDRNFEVTGLFGSWARERHVQRMPVGYGRQNIASFRGVSSHQEHPFIALNTPETTQDTGEVYAMNFIYSGNFIAQVEKNQFDSLRMLVGIHPEGFTWKLNPGEIFTAPEVVLIYSDEGFGKMTRTFHNLYRIHLIRSPYLHKKRPILINNWEATYFDFDEEKLLDIAKDAAVLGIEMIVMDDGWFGKRNLDDSSLGDWYVNEEKIRGGLNNLVEEVKKLGMKFGIWIEPEMISPDSELYKAHPDWAIQIPGRDTTQSRAQYVLDFSREEVVDSIYEMIASVLRSADISYVKWDMNRQLATMGSFALESDRQGELCHRYMLGVYRMQERLITDFPYLLLENCSGGGARFDAGMLYYSPQIWCSDDTDAIERLAIQEGTALVYPVSTMGTHVSICPNHTVGRTTPFETRGHVALLGTFGYELDITKLSVEEKKIVKKQIQEYHKYNKLIREGDYYRLASYRENGYYDSWMIVDKDKKKALIFYVHVRARANGKSRFMRLKGLDGNKKYVTDGTEYSGAALMQAGLRMPSVQADYKSCLIELLEAEDDENMAWS</sequence>